<sequence length="357" mass="38194">MPPRLRPHLRPSKPSWQSTIISIRWSSTSAKAHEPLRILFCGADAFSIPSLHALHNLHKRRPDKIASIDVVCKPDARVGRGLKQIQEVPIKSHAAALSLPLHQLPTFTRWTPPTPPNLIITVSFGLLVPSRLLSAATYGGLNLHPSLLPDLRGPAPLQHALLKRRRSTGVSLQTMHPTEFDRGVVLARSGRVGIPADARWQGLLETLAPLGAEVLVRGLEEGVFVPPLVGLGAEDVDGGELAHAPKITPENRRVLWGVWGAEEVVLRDRVLGRLWVGSLEGRTGRAVFAGPWRVVEGEVGGVEAGRAVLVPGVGGVGEEVGFGTADGKVVVPAGITIDGGKKGQGGRVVIEMLKGKR</sequence>
<dbReference type="Pfam" id="PF00551">
    <property type="entry name" value="Formyl_trans_N"/>
    <property type="match status" value="1"/>
</dbReference>
<gene>
    <name evidence="3" type="ORF">WHR41_04580</name>
</gene>
<organism evidence="3 4">
    <name type="scientific">Cladosporium halotolerans</name>
    <dbReference type="NCBI Taxonomy" id="1052096"/>
    <lineage>
        <taxon>Eukaryota</taxon>
        <taxon>Fungi</taxon>
        <taxon>Dikarya</taxon>
        <taxon>Ascomycota</taxon>
        <taxon>Pezizomycotina</taxon>
        <taxon>Dothideomycetes</taxon>
        <taxon>Dothideomycetidae</taxon>
        <taxon>Cladosporiales</taxon>
        <taxon>Cladosporiaceae</taxon>
        <taxon>Cladosporium</taxon>
    </lineage>
</organism>
<accession>A0AB34KP00</accession>
<dbReference type="PANTHER" id="PTHR11138:SF5">
    <property type="entry name" value="METHIONYL-TRNA FORMYLTRANSFERASE, MITOCHONDRIAL"/>
    <property type="match status" value="1"/>
</dbReference>
<dbReference type="EC" id="2.1.2.9" evidence="1"/>
<dbReference type="GO" id="GO:0005739">
    <property type="term" value="C:mitochondrion"/>
    <property type="evidence" value="ECO:0007669"/>
    <property type="project" value="TreeGrafter"/>
</dbReference>
<dbReference type="InterPro" id="IPR041711">
    <property type="entry name" value="Met-tRNA-FMT_N"/>
</dbReference>
<dbReference type="PANTHER" id="PTHR11138">
    <property type="entry name" value="METHIONYL-TRNA FORMYLTRANSFERASE"/>
    <property type="match status" value="1"/>
</dbReference>
<dbReference type="InterPro" id="IPR002376">
    <property type="entry name" value="Formyl_transf_N"/>
</dbReference>
<dbReference type="CDD" id="cd08646">
    <property type="entry name" value="FMT_core_Met-tRNA-FMT_N"/>
    <property type="match status" value="1"/>
</dbReference>
<dbReference type="SUPFAM" id="SSF53328">
    <property type="entry name" value="Formyltransferase"/>
    <property type="match status" value="1"/>
</dbReference>
<feature type="domain" description="Formyl transferase N-terminal" evidence="2">
    <location>
        <begin position="51"/>
        <end position="189"/>
    </location>
</feature>
<reference evidence="3 4" key="1">
    <citation type="journal article" date="2020" name="Microbiol. Resour. Announc.">
        <title>Draft Genome Sequence of a Cladosporium Species Isolated from the Mesophotic Ascidian Didemnum maculosum.</title>
        <authorList>
            <person name="Gioti A."/>
            <person name="Siaperas R."/>
            <person name="Nikolaivits E."/>
            <person name="Le Goff G."/>
            <person name="Ouazzani J."/>
            <person name="Kotoulas G."/>
            <person name="Topakas E."/>
        </authorList>
    </citation>
    <scope>NUCLEOTIDE SEQUENCE [LARGE SCALE GENOMIC DNA]</scope>
    <source>
        <strain evidence="3 4">TM138-S3</strain>
    </source>
</reference>
<dbReference type="GO" id="GO:0004479">
    <property type="term" value="F:methionyl-tRNA formyltransferase activity"/>
    <property type="evidence" value="ECO:0007669"/>
    <property type="project" value="UniProtKB-EC"/>
</dbReference>
<evidence type="ECO:0000313" key="4">
    <source>
        <dbReference type="Proteomes" id="UP000803884"/>
    </source>
</evidence>
<keyword evidence="4" id="KW-1185">Reference proteome</keyword>
<dbReference type="RefSeq" id="XP_069229784.1">
    <property type="nucleotide sequence ID" value="XM_069373186.1"/>
</dbReference>
<dbReference type="Proteomes" id="UP000803884">
    <property type="component" value="Unassembled WGS sequence"/>
</dbReference>
<evidence type="ECO:0000259" key="2">
    <source>
        <dbReference type="Pfam" id="PF00551"/>
    </source>
</evidence>
<proteinExistence type="predicted"/>
<evidence type="ECO:0000256" key="1">
    <source>
        <dbReference type="ARBA" id="ARBA00012261"/>
    </source>
</evidence>
<name>A0AB34KP00_9PEZI</name>
<dbReference type="EMBL" id="JAAQHG020000013">
    <property type="protein sequence ID" value="KAL1586679.1"/>
    <property type="molecule type" value="Genomic_DNA"/>
</dbReference>
<dbReference type="InterPro" id="IPR036477">
    <property type="entry name" value="Formyl_transf_N_sf"/>
</dbReference>
<evidence type="ECO:0000313" key="3">
    <source>
        <dbReference type="EMBL" id="KAL1586679.1"/>
    </source>
</evidence>
<comment type="caution">
    <text evidence="3">The sequence shown here is derived from an EMBL/GenBank/DDBJ whole genome shotgun (WGS) entry which is preliminary data.</text>
</comment>
<dbReference type="GeneID" id="96006024"/>
<dbReference type="AlphaFoldDB" id="A0AB34KP00"/>
<protein>
    <recommendedName>
        <fullName evidence="1">methionyl-tRNA formyltransferase</fullName>
        <ecNumber evidence="1">2.1.2.9</ecNumber>
    </recommendedName>
</protein>
<dbReference type="Gene3D" id="3.40.50.12230">
    <property type="match status" value="1"/>
</dbReference>